<dbReference type="OMA" id="ARQYPQM"/>
<dbReference type="SUPFAM" id="SSF50800">
    <property type="entry name" value="PK beta-barrel domain-like"/>
    <property type="match status" value="1"/>
</dbReference>
<dbReference type="GO" id="GO:0030170">
    <property type="term" value="F:pyridoxal phosphate binding"/>
    <property type="evidence" value="ECO:0007669"/>
    <property type="project" value="InterPro"/>
</dbReference>
<dbReference type="InterPro" id="IPR005303">
    <property type="entry name" value="MOCOS_middle"/>
</dbReference>
<dbReference type="InterPro" id="IPR005302">
    <property type="entry name" value="MoCF_Sase_C"/>
</dbReference>
<proteinExistence type="predicted"/>
<dbReference type="VEuPathDB" id="FungiDB:BCV72DRAFT_260560"/>
<dbReference type="AlphaFoldDB" id="A0A1X0S5N0"/>
<dbReference type="GO" id="GO:0030151">
    <property type="term" value="F:molybdenum ion binding"/>
    <property type="evidence" value="ECO:0007669"/>
    <property type="project" value="InterPro"/>
</dbReference>
<dbReference type="Pfam" id="PF03476">
    <property type="entry name" value="MOSC_N"/>
    <property type="match status" value="1"/>
</dbReference>
<organism evidence="2 3">
    <name type="scientific">Rhizopus microsporus</name>
    <dbReference type="NCBI Taxonomy" id="58291"/>
    <lineage>
        <taxon>Eukaryota</taxon>
        <taxon>Fungi</taxon>
        <taxon>Fungi incertae sedis</taxon>
        <taxon>Mucoromycota</taxon>
        <taxon>Mucoromycotina</taxon>
        <taxon>Mucoromycetes</taxon>
        <taxon>Mucorales</taxon>
        <taxon>Mucorineae</taxon>
        <taxon>Rhizopodaceae</taxon>
        <taxon>Rhizopus</taxon>
    </lineage>
</organism>
<evidence type="ECO:0000313" key="2">
    <source>
        <dbReference type="EMBL" id="ORE19468.1"/>
    </source>
</evidence>
<feature type="domain" description="MOSC" evidence="1">
    <location>
        <begin position="162"/>
        <end position="312"/>
    </location>
</feature>
<dbReference type="Proteomes" id="UP000242381">
    <property type="component" value="Unassembled WGS sequence"/>
</dbReference>
<reference evidence="2 3" key="1">
    <citation type="journal article" date="2016" name="Proc. Natl. Acad. Sci. U.S.A.">
        <title>Lipid metabolic changes in an early divergent fungus govern the establishment of a mutualistic symbiosis with endobacteria.</title>
        <authorList>
            <person name="Lastovetsky O.A."/>
            <person name="Gaspar M.L."/>
            <person name="Mondo S.J."/>
            <person name="LaButti K.M."/>
            <person name="Sandor L."/>
            <person name="Grigoriev I.V."/>
            <person name="Henry S.A."/>
            <person name="Pawlowska T.E."/>
        </authorList>
    </citation>
    <scope>NUCLEOTIDE SEQUENCE [LARGE SCALE GENOMIC DNA]</scope>
    <source>
        <strain evidence="2 3">ATCC 11559</strain>
    </source>
</reference>
<dbReference type="EMBL" id="KV921310">
    <property type="protein sequence ID" value="ORE19468.1"/>
    <property type="molecule type" value="Genomic_DNA"/>
</dbReference>
<sequence>MPTSTVPVVERIHVYPIKSCHSIELQECEIDNLGIKHDRRFMIIDDESNKFITQRKYASLCLLRPFIDVENNTLILTAEGQNPLRLPLTQDLSQLPKRKVTLWKDTLTVYDMGDQASAWVTQFLVNHREHDCANNHNIDDPVKDDEPVRMTRLVTLEDPKNKVYSRPSHPKLDGIHSAFADWSPVSFGFTSSLEDVNRGLLETGISKGNQIPMSRFRNNITISGTEPWEEDKWLVAKIGEVTFYIVQPIARCTVPSIDQDSGKKDEWDGKGPTDYLKVYRQFTDEPGQGQFCCDVIPLTSGKIRVGDRVEVLEYIPQEYQQKPIKPNVDGDGI</sequence>
<dbReference type="PANTHER" id="PTHR14237:SF19">
    <property type="entry name" value="MITOCHONDRIAL AMIDOXIME REDUCING COMPONENT 1"/>
    <property type="match status" value="1"/>
</dbReference>
<protein>
    <recommendedName>
        <fullName evidence="1">MOSC domain-containing protein</fullName>
    </recommendedName>
</protein>
<dbReference type="Pfam" id="PF03473">
    <property type="entry name" value="MOSC"/>
    <property type="match status" value="1"/>
</dbReference>
<name>A0A1X0S5N0_RHIZD</name>
<dbReference type="InterPro" id="IPR011037">
    <property type="entry name" value="Pyrv_Knase-like_insert_dom_sf"/>
</dbReference>
<dbReference type="PROSITE" id="PS51340">
    <property type="entry name" value="MOSC"/>
    <property type="match status" value="1"/>
</dbReference>
<accession>A0A1X0S5N0</accession>
<gene>
    <name evidence="2" type="ORF">BCV71DRAFT_290184</name>
</gene>
<dbReference type="PANTHER" id="PTHR14237">
    <property type="entry name" value="MOLYBDOPTERIN COFACTOR SULFURASE MOSC"/>
    <property type="match status" value="1"/>
</dbReference>
<evidence type="ECO:0000313" key="3">
    <source>
        <dbReference type="Proteomes" id="UP000242381"/>
    </source>
</evidence>
<dbReference type="GO" id="GO:0003824">
    <property type="term" value="F:catalytic activity"/>
    <property type="evidence" value="ECO:0007669"/>
    <property type="project" value="InterPro"/>
</dbReference>
<dbReference type="SUPFAM" id="SSF141673">
    <property type="entry name" value="MOSC N-terminal domain-like"/>
    <property type="match status" value="1"/>
</dbReference>
<evidence type="ECO:0000259" key="1">
    <source>
        <dbReference type="PROSITE" id="PS51340"/>
    </source>
</evidence>